<feature type="transmembrane region" description="Helical" evidence="6">
    <location>
        <begin position="20"/>
        <end position="38"/>
    </location>
</feature>
<dbReference type="GO" id="GO:0016020">
    <property type="term" value="C:membrane"/>
    <property type="evidence" value="ECO:0007669"/>
    <property type="project" value="UniProtKB-SubCell"/>
</dbReference>
<dbReference type="Gene3D" id="3.30.1150.10">
    <property type="match status" value="1"/>
</dbReference>
<dbReference type="Proteomes" id="UP000282741">
    <property type="component" value="Chromosome"/>
</dbReference>
<proteinExistence type="predicted"/>
<feature type="compositionally biased region" description="Basic and acidic residues" evidence="5">
    <location>
        <begin position="66"/>
        <end position="84"/>
    </location>
</feature>
<organism evidence="7 8">
    <name type="scientific">Bordetella hinzii</name>
    <dbReference type="NCBI Taxonomy" id="103855"/>
    <lineage>
        <taxon>Bacteria</taxon>
        <taxon>Pseudomonadati</taxon>
        <taxon>Pseudomonadota</taxon>
        <taxon>Betaproteobacteria</taxon>
        <taxon>Burkholderiales</taxon>
        <taxon>Alcaligenaceae</taxon>
        <taxon>Bordetella</taxon>
    </lineage>
</organism>
<protein>
    <submittedName>
        <fullName evidence="7">Energy transducer TonB</fullName>
    </submittedName>
</protein>
<gene>
    <name evidence="7" type="ORF">CS347_22430</name>
</gene>
<evidence type="ECO:0000313" key="7">
    <source>
        <dbReference type="EMBL" id="AZW19311.1"/>
    </source>
</evidence>
<sequence length="234" mass="24849">MSSKFPDPSRGLRLKRILRGGAGVALAALLGYFLWQWAHDMAGVRREAPKVAAIIPLPPPPPPPPEPEKPPEPEPPKEEEKLVEPDPVPAEPPKPAEEAPPTPANDVANPMQIDGQAQAGSDAFNIGAGQGGGMSGSGGGRGGNATYGQYMSYVLGKILRENDSTRQLAFRMQVRIWLTPQGQVSRVEVERSSGDAEIDAKVLAALRAVPAVDERPPATLPMPIRASLSGRRPS</sequence>
<evidence type="ECO:0000256" key="4">
    <source>
        <dbReference type="ARBA" id="ARBA00023136"/>
    </source>
</evidence>
<dbReference type="EMBL" id="CP024172">
    <property type="protein sequence ID" value="AZW19311.1"/>
    <property type="molecule type" value="Genomic_DNA"/>
</dbReference>
<keyword evidence="3 6" id="KW-1133">Transmembrane helix</keyword>
<comment type="subcellular location">
    <subcellularLocation>
        <location evidence="1">Membrane</location>
        <topology evidence="1">Single-pass membrane protein</topology>
    </subcellularLocation>
</comment>
<name>A0AAN1S048_9BORD</name>
<accession>A0AAN1S048</accession>
<feature type="region of interest" description="Disordered" evidence="5">
    <location>
        <begin position="215"/>
        <end position="234"/>
    </location>
</feature>
<evidence type="ECO:0000313" key="8">
    <source>
        <dbReference type="Proteomes" id="UP000282741"/>
    </source>
</evidence>
<dbReference type="KEGG" id="bhz:ACR54_01715"/>
<evidence type="ECO:0000256" key="6">
    <source>
        <dbReference type="SAM" id="Phobius"/>
    </source>
</evidence>
<dbReference type="GeneID" id="92993170"/>
<evidence type="ECO:0000256" key="2">
    <source>
        <dbReference type="ARBA" id="ARBA00022692"/>
    </source>
</evidence>
<evidence type="ECO:0000256" key="1">
    <source>
        <dbReference type="ARBA" id="ARBA00004167"/>
    </source>
</evidence>
<feature type="compositionally biased region" description="Pro residues" evidence="5">
    <location>
        <begin position="86"/>
        <end position="103"/>
    </location>
</feature>
<dbReference type="AlphaFoldDB" id="A0AAN1S048"/>
<keyword evidence="4 6" id="KW-0472">Membrane</keyword>
<dbReference type="Pfam" id="PF13103">
    <property type="entry name" value="TonB_2"/>
    <property type="match status" value="1"/>
</dbReference>
<dbReference type="InterPro" id="IPR006260">
    <property type="entry name" value="TonB/TolA_C"/>
</dbReference>
<feature type="compositionally biased region" description="Pro residues" evidence="5">
    <location>
        <begin position="56"/>
        <end position="65"/>
    </location>
</feature>
<keyword evidence="2 6" id="KW-0812">Transmembrane</keyword>
<reference evidence="8" key="1">
    <citation type="submission" date="2017-10" db="EMBL/GenBank/DDBJ databases">
        <title>Whole genome sequencing of various Bordetella species.</title>
        <authorList>
            <person name="Weigand M.R."/>
            <person name="Loparev V."/>
            <person name="Peng Y."/>
            <person name="Bowden K.E."/>
            <person name="Tondella M.L."/>
            <person name="Williams M.M."/>
        </authorList>
    </citation>
    <scope>NUCLEOTIDE SEQUENCE [LARGE SCALE GENOMIC DNA]</scope>
    <source>
        <strain evidence="8">H720</strain>
    </source>
</reference>
<feature type="region of interest" description="Disordered" evidence="5">
    <location>
        <begin position="53"/>
        <end position="110"/>
    </location>
</feature>
<evidence type="ECO:0000256" key="3">
    <source>
        <dbReference type="ARBA" id="ARBA00022989"/>
    </source>
</evidence>
<dbReference type="NCBIfam" id="TIGR01352">
    <property type="entry name" value="tonB_Cterm"/>
    <property type="match status" value="1"/>
</dbReference>
<dbReference type="SUPFAM" id="SSF74653">
    <property type="entry name" value="TolA/TonB C-terminal domain"/>
    <property type="match status" value="1"/>
</dbReference>
<dbReference type="RefSeq" id="WP_029577344.1">
    <property type="nucleotide sequence ID" value="NZ_CP012076.1"/>
</dbReference>
<evidence type="ECO:0000256" key="5">
    <source>
        <dbReference type="SAM" id="MobiDB-lite"/>
    </source>
</evidence>